<dbReference type="Pfam" id="PF01970">
    <property type="entry name" value="TctA"/>
    <property type="match status" value="1"/>
</dbReference>
<protein>
    <recommendedName>
        <fullName evidence="2">DUF112 domain-containing protein</fullName>
    </recommendedName>
</protein>
<keyword evidence="1" id="KW-1133">Transmembrane helix</keyword>
<feature type="transmembrane region" description="Helical" evidence="1">
    <location>
        <begin position="46"/>
        <end position="68"/>
    </location>
</feature>
<name>A0A645F080_9ZZZZ</name>
<evidence type="ECO:0000256" key="1">
    <source>
        <dbReference type="SAM" id="Phobius"/>
    </source>
</evidence>
<feature type="transmembrane region" description="Helical" evidence="1">
    <location>
        <begin position="131"/>
        <end position="149"/>
    </location>
</feature>
<organism evidence="3">
    <name type="scientific">bioreactor metagenome</name>
    <dbReference type="NCBI Taxonomy" id="1076179"/>
    <lineage>
        <taxon>unclassified sequences</taxon>
        <taxon>metagenomes</taxon>
        <taxon>ecological metagenomes</taxon>
    </lineage>
</organism>
<dbReference type="AlphaFoldDB" id="A0A645F080"/>
<evidence type="ECO:0000313" key="3">
    <source>
        <dbReference type="EMBL" id="MPN06063.1"/>
    </source>
</evidence>
<reference evidence="3" key="1">
    <citation type="submission" date="2019-08" db="EMBL/GenBank/DDBJ databases">
        <authorList>
            <person name="Kucharzyk K."/>
            <person name="Murdoch R.W."/>
            <person name="Higgins S."/>
            <person name="Loffler F."/>
        </authorList>
    </citation>
    <scope>NUCLEOTIDE SEQUENCE</scope>
</reference>
<accession>A0A645F080</accession>
<dbReference type="PANTHER" id="PTHR35342">
    <property type="entry name" value="TRICARBOXYLIC TRANSPORT PROTEIN"/>
    <property type="match status" value="1"/>
</dbReference>
<proteinExistence type="predicted"/>
<comment type="caution">
    <text evidence="3">The sequence shown here is derived from an EMBL/GenBank/DDBJ whole genome shotgun (WGS) entry which is preliminary data.</text>
</comment>
<dbReference type="EMBL" id="VSSQ01051947">
    <property type="protein sequence ID" value="MPN06063.1"/>
    <property type="molecule type" value="Genomic_DNA"/>
</dbReference>
<keyword evidence="1" id="KW-0812">Transmembrane</keyword>
<evidence type="ECO:0000259" key="2">
    <source>
        <dbReference type="Pfam" id="PF01970"/>
    </source>
</evidence>
<gene>
    <name evidence="3" type="ORF">SDC9_153318</name>
</gene>
<dbReference type="InterPro" id="IPR002823">
    <property type="entry name" value="DUF112_TM"/>
</dbReference>
<dbReference type="PANTHER" id="PTHR35342:SF5">
    <property type="entry name" value="TRICARBOXYLIC TRANSPORT PROTEIN"/>
    <property type="match status" value="1"/>
</dbReference>
<feature type="transmembrane region" description="Helical" evidence="1">
    <location>
        <begin position="16"/>
        <end position="34"/>
    </location>
</feature>
<feature type="domain" description="DUF112" evidence="2">
    <location>
        <begin position="1"/>
        <end position="100"/>
    </location>
</feature>
<sequence length="156" mass="17603">MHGYKPGPTFFFENPGFVYFLAGSLLIVNIIMWIEGCTITRVISKILKAPIGILMPLVMVFCVFGAYMINLRKFDVILMLCFGLLGIVMRKFKLPPAPMALGIILGTLSDTNFRQAMLAGRYSAVPFFTRPLSLVMFLVILFVLVSPILKRYKKTR</sequence>
<keyword evidence="1" id="KW-0472">Membrane</keyword>